<protein>
    <submittedName>
        <fullName evidence="3">Uncharacterized protein</fullName>
    </submittedName>
</protein>
<feature type="region of interest" description="Disordered" evidence="1">
    <location>
        <begin position="141"/>
        <end position="178"/>
    </location>
</feature>
<evidence type="ECO:0000256" key="2">
    <source>
        <dbReference type="SAM" id="Phobius"/>
    </source>
</evidence>
<organism evidence="3 4">
    <name type="scientific">Tetragonisca angustula</name>
    <dbReference type="NCBI Taxonomy" id="166442"/>
    <lineage>
        <taxon>Eukaryota</taxon>
        <taxon>Metazoa</taxon>
        <taxon>Ecdysozoa</taxon>
        <taxon>Arthropoda</taxon>
        <taxon>Hexapoda</taxon>
        <taxon>Insecta</taxon>
        <taxon>Pterygota</taxon>
        <taxon>Neoptera</taxon>
        <taxon>Endopterygota</taxon>
        <taxon>Hymenoptera</taxon>
        <taxon>Apocrita</taxon>
        <taxon>Aculeata</taxon>
        <taxon>Apoidea</taxon>
        <taxon>Anthophila</taxon>
        <taxon>Apidae</taxon>
        <taxon>Tetragonisca</taxon>
    </lineage>
</organism>
<keyword evidence="2" id="KW-1133">Transmembrane helix</keyword>
<feature type="compositionally biased region" description="Basic and acidic residues" evidence="1">
    <location>
        <begin position="141"/>
        <end position="157"/>
    </location>
</feature>
<proteinExistence type="predicted"/>
<dbReference type="EMBL" id="JAWNGG020000191">
    <property type="protein sequence ID" value="KAK9297435.1"/>
    <property type="molecule type" value="Genomic_DNA"/>
</dbReference>
<evidence type="ECO:0000313" key="3">
    <source>
        <dbReference type="EMBL" id="KAK9297435.1"/>
    </source>
</evidence>
<dbReference type="AlphaFoldDB" id="A0AAW0ZIB0"/>
<feature type="region of interest" description="Disordered" evidence="1">
    <location>
        <begin position="207"/>
        <end position="228"/>
    </location>
</feature>
<name>A0AAW0ZIB0_9HYME</name>
<dbReference type="Proteomes" id="UP001432146">
    <property type="component" value="Unassembled WGS sequence"/>
</dbReference>
<evidence type="ECO:0000256" key="1">
    <source>
        <dbReference type="SAM" id="MobiDB-lite"/>
    </source>
</evidence>
<accession>A0AAW0ZIB0</accession>
<evidence type="ECO:0000313" key="4">
    <source>
        <dbReference type="Proteomes" id="UP001432146"/>
    </source>
</evidence>
<keyword evidence="2" id="KW-0812">Transmembrane</keyword>
<gene>
    <name evidence="3" type="ORF">QLX08_008862</name>
</gene>
<keyword evidence="2" id="KW-0472">Membrane</keyword>
<reference evidence="3 4" key="1">
    <citation type="submission" date="2024-05" db="EMBL/GenBank/DDBJ databases">
        <title>The nuclear and mitochondrial genome assemblies of Tetragonisca angustula (Apidae: Meliponini), a tiny yet remarkable pollinator in the Neotropics.</title>
        <authorList>
            <person name="Ferrari R."/>
            <person name="Ricardo P.C."/>
            <person name="Dias F.C."/>
            <person name="Araujo N.S."/>
            <person name="Soares D.O."/>
            <person name="Zhou Q.-S."/>
            <person name="Zhu C.-D."/>
            <person name="Coutinho L."/>
            <person name="Airas M.C."/>
            <person name="Batista T.M."/>
        </authorList>
    </citation>
    <scope>NUCLEOTIDE SEQUENCE [LARGE SCALE GENOMIC DNA]</scope>
    <source>
        <strain evidence="3">ASF017062</strain>
        <tissue evidence="3">Abdomen</tissue>
    </source>
</reference>
<sequence length="228" mass="25805">MRLVQQVLGSAIPLLANVAILLYVFQRFLAATRLRRKLAREMRDFGTMVERARDNLRYIGERVTRGMDEIEQDVGKELRVTSRLTTQSARLAGVLRRFAGLEENVIELVRMDGNRENAKVETPIDVSTEIEKVVAAAEGRSVDGCRERRDAARRKNEQQQQQLDENAREEELATRNPLSKFSTCGAREMARKVRVATMPETTMALALSLATRKESDEKREGAVGRDDS</sequence>
<comment type="caution">
    <text evidence="3">The sequence shown here is derived from an EMBL/GenBank/DDBJ whole genome shotgun (WGS) entry which is preliminary data.</text>
</comment>
<feature type="transmembrane region" description="Helical" evidence="2">
    <location>
        <begin position="12"/>
        <end position="30"/>
    </location>
</feature>
<feature type="compositionally biased region" description="Basic and acidic residues" evidence="1">
    <location>
        <begin position="211"/>
        <end position="228"/>
    </location>
</feature>
<keyword evidence="4" id="KW-1185">Reference proteome</keyword>